<dbReference type="PANTHER" id="PTHR13420:SF7">
    <property type="entry name" value="UPF0235 PROTEIN C15ORF40"/>
    <property type="match status" value="1"/>
</dbReference>
<evidence type="ECO:0000313" key="3">
    <source>
        <dbReference type="EMBL" id="CCD30336.1"/>
    </source>
</evidence>
<gene>
    <name evidence="3" type="ORF">CAGGBEG34_890002</name>
</gene>
<comment type="caution">
    <text evidence="3">The sequence shown here is derived from an EMBL/GenBank/DDBJ whole genome shotgun (WGS) entry which is preliminary data.</text>
</comment>
<dbReference type="Proteomes" id="UP000054051">
    <property type="component" value="Unassembled WGS sequence"/>
</dbReference>
<dbReference type="PANTHER" id="PTHR13420">
    <property type="entry name" value="UPF0235 PROTEIN C15ORF40"/>
    <property type="match status" value="1"/>
</dbReference>
<keyword evidence="4" id="KW-1185">Reference proteome</keyword>
<dbReference type="Gene3D" id="3.30.1200.10">
    <property type="entry name" value="YggU-like"/>
    <property type="match status" value="1"/>
</dbReference>
<dbReference type="NCBIfam" id="TIGR00251">
    <property type="entry name" value="DUF167 family protein"/>
    <property type="match status" value="1"/>
</dbReference>
<sequence>MQPGLFSPSTCWCQGLADGVQLCVYVQPNAKATETMGEFNGALKVRLNAPPVDGKANQALCAWLAERLGVPRHAVYLEAGHNRRYKKIRITAAGLDAKAVRVALSGNASSVY</sequence>
<dbReference type="GO" id="GO:0005737">
    <property type="term" value="C:cytoplasm"/>
    <property type="evidence" value="ECO:0007669"/>
    <property type="project" value="TreeGrafter"/>
</dbReference>
<comment type="similarity">
    <text evidence="1 2">Belongs to the UPF0235 family.</text>
</comment>
<name>G2JC30_9BURK</name>
<dbReference type="AlphaFoldDB" id="G2JC30"/>
<organism evidence="3 4">
    <name type="scientific">Candidatus Glomeribacter gigasporarum BEG34</name>
    <dbReference type="NCBI Taxonomy" id="1070319"/>
    <lineage>
        <taxon>Bacteria</taxon>
        <taxon>Pseudomonadati</taxon>
        <taxon>Pseudomonadota</taxon>
        <taxon>Betaproteobacteria</taxon>
        <taxon>Burkholderiales</taxon>
        <taxon>Burkholderiaceae</taxon>
        <taxon>Candidatus Glomeribacter</taxon>
    </lineage>
</organism>
<dbReference type="InterPro" id="IPR003746">
    <property type="entry name" value="DUF167"/>
</dbReference>
<accession>G2JC30</accession>
<proteinExistence type="inferred from homology"/>
<protein>
    <recommendedName>
        <fullName evidence="2">UPF0235 protein CAGGBEG34_890002</fullName>
    </recommendedName>
</protein>
<dbReference type="SUPFAM" id="SSF69786">
    <property type="entry name" value="YggU-like"/>
    <property type="match status" value="1"/>
</dbReference>
<dbReference type="EMBL" id="CAFB01000112">
    <property type="protein sequence ID" value="CCD30336.1"/>
    <property type="molecule type" value="Genomic_DNA"/>
</dbReference>
<reference evidence="3 4" key="1">
    <citation type="submission" date="2011-08" db="EMBL/GenBank/DDBJ databases">
        <title>The genome of the obligate endobacterium of an arbuscular mycorrhizal fungus reveals an interphylum network of nutritional interactions.</title>
        <authorList>
            <person name="Ghignone S."/>
            <person name="Salvioli A."/>
            <person name="Anca I."/>
            <person name="Lumini E."/>
            <person name="Ortu G."/>
            <person name="Petiti L."/>
            <person name="Cruveiller S."/>
            <person name="Bianciotto V."/>
            <person name="Piffanelli P."/>
            <person name="Lanfranco L."/>
            <person name="Bonfante P."/>
        </authorList>
    </citation>
    <scope>NUCLEOTIDE SEQUENCE [LARGE SCALE GENOMIC DNA]</scope>
    <source>
        <strain evidence="3 4">BEG34</strain>
    </source>
</reference>
<dbReference type="HAMAP" id="MF_00634">
    <property type="entry name" value="UPF0235"/>
    <property type="match status" value="1"/>
</dbReference>
<dbReference type="eggNOG" id="COG1872">
    <property type="taxonomic scope" value="Bacteria"/>
</dbReference>
<dbReference type="Pfam" id="PF02594">
    <property type="entry name" value="DUF167"/>
    <property type="match status" value="1"/>
</dbReference>
<evidence type="ECO:0000313" key="4">
    <source>
        <dbReference type="Proteomes" id="UP000054051"/>
    </source>
</evidence>
<evidence type="ECO:0000256" key="2">
    <source>
        <dbReference type="HAMAP-Rule" id="MF_00634"/>
    </source>
</evidence>
<evidence type="ECO:0000256" key="1">
    <source>
        <dbReference type="ARBA" id="ARBA00010364"/>
    </source>
</evidence>
<dbReference type="SMART" id="SM01152">
    <property type="entry name" value="DUF167"/>
    <property type="match status" value="1"/>
</dbReference>
<dbReference type="InterPro" id="IPR036591">
    <property type="entry name" value="YggU-like_sf"/>
</dbReference>